<proteinExistence type="predicted"/>
<accession>A0A8J7CGH8</accession>
<protein>
    <submittedName>
        <fullName evidence="1">Uncharacterized protein</fullName>
    </submittedName>
</protein>
<reference evidence="1 2" key="1">
    <citation type="submission" date="2020-08" db="EMBL/GenBank/DDBJ databases">
        <title>Acidobacteriota in marine sediments use diverse sulfur dissimilation pathways.</title>
        <authorList>
            <person name="Wasmund K."/>
        </authorList>
    </citation>
    <scope>NUCLEOTIDE SEQUENCE [LARGE SCALE GENOMIC DNA]</scope>
    <source>
        <strain evidence="1">MAG AM3-A</strain>
    </source>
</reference>
<name>A0A8J7CGH8_9BACT</name>
<dbReference type="AlphaFoldDB" id="A0A8J7CGH8"/>
<dbReference type="EMBL" id="JACXWA010000096">
    <property type="protein sequence ID" value="MBD3870844.1"/>
    <property type="molecule type" value="Genomic_DNA"/>
</dbReference>
<organism evidence="1 2">
    <name type="scientific">Candidatus Sulfomarinibacter kjeldsenii</name>
    <dbReference type="NCBI Taxonomy" id="2885994"/>
    <lineage>
        <taxon>Bacteria</taxon>
        <taxon>Pseudomonadati</taxon>
        <taxon>Acidobacteriota</taxon>
        <taxon>Thermoanaerobaculia</taxon>
        <taxon>Thermoanaerobaculales</taxon>
        <taxon>Candidatus Sulfomarinibacteraceae</taxon>
        <taxon>Candidatus Sulfomarinibacter</taxon>
    </lineage>
</organism>
<dbReference type="Proteomes" id="UP000598633">
    <property type="component" value="Unassembled WGS sequence"/>
</dbReference>
<evidence type="ECO:0000313" key="1">
    <source>
        <dbReference type="EMBL" id="MBD3870844.1"/>
    </source>
</evidence>
<comment type="caution">
    <text evidence="1">The sequence shown here is derived from an EMBL/GenBank/DDBJ whole genome shotgun (WGS) entry which is preliminary data.</text>
</comment>
<evidence type="ECO:0000313" key="2">
    <source>
        <dbReference type="Proteomes" id="UP000598633"/>
    </source>
</evidence>
<gene>
    <name evidence="1" type="ORF">IFJ97_05730</name>
</gene>
<sequence length="146" mass="15918">MSETHRRFQGCSSRHLRWWFGPPLLLVAILYVLPLAGSAFATNPNEVARIELSASIAFWARFDLGNAAEVYGLSEDVSTRDGKIYSDKAPGLSMIAVLLLVYSLQGSAPTAETELIRSQMLRRLGHTAVADRIEDSLLSAATPAVD</sequence>